<evidence type="ECO:0000313" key="2">
    <source>
        <dbReference type="Proteomes" id="UP000013981"/>
    </source>
</evidence>
<dbReference type="Proteomes" id="UP000013981">
    <property type="component" value="Unassembled WGS sequence"/>
</dbReference>
<name>R8W587_9FIRM</name>
<dbReference type="EMBL" id="AQOB01000004">
    <property type="protein sequence ID" value="EOQ38317.1"/>
    <property type="molecule type" value="Genomic_DNA"/>
</dbReference>
<accession>R8W587</accession>
<keyword evidence="2" id="KW-1185">Reference proteome</keyword>
<sequence>MNLAAFYAPRGLAPAYVLGASPAEQAFLQAAREIYYKETYTLTHNAVIAALSPDAAKEAGKLYG</sequence>
<dbReference type="AlphaFoldDB" id="R8W587"/>
<organism evidence="1 2">
    <name type="scientific">Butyricicoccus pullicaecorum 1.2</name>
    <dbReference type="NCBI Taxonomy" id="1203606"/>
    <lineage>
        <taxon>Bacteria</taxon>
        <taxon>Bacillati</taxon>
        <taxon>Bacillota</taxon>
        <taxon>Clostridia</taxon>
        <taxon>Eubacteriales</taxon>
        <taxon>Butyricicoccaceae</taxon>
        <taxon>Butyricicoccus</taxon>
    </lineage>
</organism>
<protein>
    <submittedName>
        <fullName evidence="1">Uncharacterized protein</fullName>
    </submittedName>
</protein>
<comment type="caution">
    <text evidence="1">The sequence shown here is derived from an EMBL/GenBank/DDBJ whole genome shotgun (WGS) entry which is preliminary data.</text>
</comment>
<gene>
    <name evidence="1" type="ORF">HMPREF1526_01347</name>
</gene>
<evidence type="ECO:0000313" key="1">
    <source>
        <dbReference type="EMBL" id="EOQ38317.1"/>
    </source>
</evidence>
<dbReference type="HOGENOM" id="CLU_2859207_0_0_9"/>
<proteinExistence type="predicted"/>
<dbReference type="PATRIC" id="fig|1203606.4.peg.1310"/>
<reference evidence="1 2" key="1">
    <citation type="submission" date="2013-01" db="EMBL/GenBank/DDBJ databases">
        <title>The Genome Sequence of Butyricicoccus pullicaecorum 1.2.</title>
        <authorList>
            <consortium name="The Broad Institute Genome Sequencing Platform"/>
            <person name="Earl A."/>
            <person name="Ward D."/>
            <person name="Feldgarden M."/>
            <person name="Gevers D."/>
            <person name="Van Immerseel F."/>
            <person name="Eeckhaut V."/>
            <person name="Walker B."/>
            <person name="Young S.K."/>
            <person name="Zeng Q."/>
            <person name="Gargeya S."/>
            <person name="Fitzgerald M."/>
            <person name="Haas B."/>
            <person name="Abouelleil A."/>
            <person name="Alvarado L."/>
            <person name="Arachchi H.M."/>
            <person name="Berlin A.M."/>
            <person name="Chapman S.B."/>
            <person name="Dewar J."/>
            <person name="Goldberg J."/>
            <person name="Griggs A."/>
            <person name="Gujja S."/>
            <person name="Hansen M."/>
            <person name="Howarth C."/>
            <person name="Imamovic A."/>
            <person name="Larimer J."/>
            <person name="McCowan C."/>
            <person name="Murphy C."/>
            <person name="Neiman D."/>
            <person name="Pearson M."/>
            <person name="Priest M."/>
            <person name="Roberts A."/>
            <person name="Saif S."/>
            <person name="Shea T."/>
            <person name="Sisk P."/>
            <person name="Sykes S."/>
            <person name="Wortman J."/>
            <person name="Nusbaum C."/>
            <person name="Birren B."/>
        </authorList>
    </citation>
    <scope>NUCLEOTIDE SEQUENCE [LARGE SCALE GENOMIC DNA]</scope>
    <source>
        <strain evidence="1 2">1.2</strain>
    </source>
</reference>